<dbReference type="EMBL" id="CP146275">
    <property type="protein sequence ID" value="WWT33589.1"/>
    <property type="molecule type" value="Genomic_DNA"/>
</dbReference>
<dbReference type="NCBIfam" id="NF003714">
    <property type="entry name" value="PRK05326.1-1"/>
    <property type="match status" value="1"/>
</dbReference>
<organism evidence="12 13">
    <name type="scientific">Pelagibacterium nitratireducens</name>
    <dbReference type="NCBI Taxonomy" id="1046114"/>
    <lineage>
        <taxon>Bacteria</taxon>
        <taxon>Pseudomonadati</taxon>
        <taxon>Pseudomonadota</taxon>
        <taxon>Alphaproteobacteria</taxon>
        <taxon>Hyphomicrobiales</taxon>
        <taxon>Devosiaceae</taxon>
        <taxon>Pelagibacterium</taxon>
    </lineage>
</organism>
<feature type="transmembrane region" description="Helical" evidence="10">
    <location>
        <begin position="304"/>
        <end position="327"/>
    </location>
</feature>
<evidence type="ECO:0000256" key="9">
    <source>
        <dbReference type="SAM" id="MobiDB-lite"/>
    </source>
</evidence>
<evidence type="ECO:0000256" key="6">
    <source>
        <dbReference type="ARBA" id="ARBA00022989"/>
    </source>
</evidence>
<dbReference type="InterPro" id="IPR006153">
    <property type="entry name" value="Cation/H_exchanger_TM"/>
</dbReference>
<evidence type="ECO:0000256" key="7">
    <source>
        <dbReference type="ARBA" id="ARBA00023065"/>
    </source>
</evidence>
<protein>
    <submittedName>
        <fullName evidence="12">Potassium/proton antiporter</fullName>
    </submittedName>
</protein>
<dbReference type="RefSeq" id="WP_338609191.1">
    <property type="nucleotide sequence ID" value="NZ_CP146275.1"/>
</dbReference>
<feature type="transmembrane region" description="Helical" evidence="10">
    <location>
        <begin position="222"/>
        <end position="239"/>
    </location>
</feature>
<dbReference type="NCBIfam" id="NF003716">
    <property type="entry name" value="PRK05326.1-3"/>
    <property type="match status" value="1"/>
</dbReference>
<evidence type="ECO:0000259" key="11">
    <source>
        <dbReference type="Pfam" id="PF00999"/>
    </source>
</evidence>
<feature type="transmembrane region" description="Helical" evidence="10">
    <location>
        <begin position="189"/>
        <end position="215"/>
    </location>
</feature>
<feature type="transmembrane region" description="Helical" evidence="10">
    <location>
        <begin position="121"/>
        <end position="143"/>
    </location>
</feature>
<gene>
    <name evidence="12" type="ORF">V6617_03765</name>
</gene>
<feature type="transmembrane region" description="Helical" evidence="10">
    <location>
        <begin position="6"/>
        <end position="27"/>
    </location>
</feature>
<keyword evidence="5 10" id="KW-0812">Transmembrane</keyword>
<evidence type="ECO:0000256" key="4">
    <source>
        <dbReference type="ARBA" id="ARBA00022475"/>
    </source>
</evidence>
<name>A0ABZ2I153_9HYPH</name>
<evidence type="ECO:0000256" key="2">
    <source>
        <dbReference type="ARBA" id="ARBA00022448"/>
    </source>
</evidence>
<accession>A0ABZ2I153</accession>
<keyword evidence="8 10" id="KW-0472">Membrane</keyword>
<keyword evidence="6 10" id="KW-1133">Transmembrane helix</keyword>
<feature type="transmembrane region" description="Helical" evidence="10">
    <location>
        <begin position="164"/>
        <end position="183"/>
    </location>
</feature>
<feature type="domain" description="Cation/H+ exchanger transmembrane" evidence="11">
    <location>
        <begin position="17"/>
        <end position="390"/>
    </location>
</feature>
<feature type="transmembrane region" description="Helical" evidence="10">
    <location>
        <begin position="92"/>
        <end position="115"/>
    </location>
</feature>
<sequence>MIDWIYPLLLVGAALIVVSVFTSLVAFRFGAPLLLLFLGIGLGAGSDGLGIEFSDVNTAYFVGSLALAVILFDSGFGTSLKSFRQAAAPSIVLATVGVLLTTAIVGMAARLMFGFGWAEGLLMGAIVSSTDAAAVFFLLRVGGITIRDKVRSTLEVESGSNDPMAIFLTIMFVELLASGSGITGFTHEFVVGFGLQMGLGVTLGIAGGAAIVFIINRVELEGALYPIIVLGMAVLLFAFTGLLGGSGALAAYVAGLVAGNRRVRARATLVRFQDGMTWLAQIVMFLILGLLASPSQFGEVALPAVALALFLMFVARPVAVWLCLLAFQYQRDEIAFISWVGLRGAVSILLAILPLIALLENGAVLFNTAFIIVLTSLLVQGWTIRPMAQWLGLIVPPRIGPVERVGLELPGSAHHELIVYHVVEGSPVAEGERLPRWARPSLIVRDGQSMRFQYAGRIKAGDYVYMFIAPRYTRLLDRLFASPTKVEADDKDFFGEFRINPRRPLVALKDAYDAQIGPNVSLEKTIGDYMRERLGGTAEIGDRVAIGALELIVREVDIEGEVSEAGLAIDQDAQKARVPVFMSGRELKAFVRAKLNERRTKKSSRKIEAQQAAEPAADRSQD</sequence>
<keyword evidence="13" id="KW-1185">Reference proteome</keyword>
<evidence type="ECO:0000256" key="1">
    <source>
        <dbReference type="ARBA" id="ARBA00004651"/>
    </source>
</evidence>
<feature type="transmembrane region" description="Helical" evidence="10">
    <location>
        <begin position="334"/>
        <end position="357"/>
    </location>
</feature>
<keyword evidence="7" id="KW-0406">Ion transport</keyword>
<dbReference type="Proteomes" id="UP001369958">
    <property type="component" value="Chromosome"/>
</dbReference>
<feature type="transmembrane region" description="Helical" evidence="10">
    <location>
        <begin position="34"/>
        <end position="53"/>
    </location>
</feature>
<keyword evidence="4" id="KW-1003">Cell membrane</keyword>
<feature type="region of interest" description="Disordered" evidence="9">
    <location>
        <begin position="597"/>
        <end position="622"/>
    </location>
</feature>
<dbReference type="NCBIfam" id="NF003715">
    <property type="entry name" value="PRK05326.1-2"/>
    <property type="match status" value="1"/>
</dbReference>
<evidence type="ECO:0000313" key="13">
    <source>
        <dbReference type="Proteomes" id="UP001369958"/>
    </source>
</evidence>
<comment type="subcellular location">
    <subcellularLocation>
        <location evidence="1">Cell membrane</location>
        <topology evidence="1">Multi-pass membrane protein</topology>
    </subcellularLocation>
</comment>
<keyword evidence="2" id="KW-0813">Transport</keyword>
<feature type="transmembrane region" description="Helical" evidence="10">
    <location>
        <begin position="275"/>
        <end position="292"/>
    </location>
</feature>
<dbReference type="PANTHER" id="PTHR32507:SF7">
    <property type="entry name" value="K(+)_H(+) ANTIPORTER NHAP2"/>
    <property type="match status" value="1"/>
</dbReference>
<feature type="transmembrane region" description="Helical" evidence="10">
    <location>
        <begin position="59"/>
        <end position="80"/>
    </location>
</feature>
<dbReference type="Pfam" id="PF00999">
    <property type="entry name" value="Na_H_Exchanger"/>
    <property type="match status" value="1"/>
</dbReference>
<evidence type="ECO:0000256" key="5">
    <source>
        <dbReference type="ARBA" id="ARBA00022692"/>
    </source>
</evidence>
<reference evidence="12 13" key="1">
    <citation type="submission" date="2024-02" db="EMBL/GenBank/DDBJ databases">
        <title>Complete genome sequence of Pelagibacterium nitratireducens ZH15.</title>
        <authorList>
            <person name="Zhao L.H."/>
        </authorList>
    </citation>
    <scope>NUCLEOTIDE SEQUENCE [LARGE SCALE GENOMIC DNA]</scope>
    <source>
        <strain evidence="12 13">ZH15</strain>
    </source>
</reference>
<proteinExistence type="predicted"/>
<evidence type="ECO:0000256" key="3">
    <source>
        <dbReference type="ARBA" id="ARBA00022449"/>
    </source>
</evidence>
<evidence type="ECO:0000313" key="12">
    <source>
        <dbReference type="EMBL" id="WWT33589.1"/>
    </source>
</evidence>
<dbReference type="Gene3D" id="1.20.1530.20">
    <property type="match status" value="1"/>
</dbReference>
<dbReference type="PANTHER" id="PTHR32507">
    <property type="entry name" value="NA(+)/H(+) ANTIPORTER 1"/>
    <property type="match status" value="1"/>
</dbReference>
<feature type="transmembrane region" description="Helical" evidence="10">
    <location>
        <begin position="363"/>
        <end position="384"/>
    </location>
</feature>
<evidence type="ECO:0000256" key="8">
    <source>
        <dbReference type="ARBA" id="ARBA00023136"/>
    </source>
</evidence>
<keyword evidence="3" id="KW-0050">Antiport</keyword>
<evidence type="ECO:0000256" key="10">
    <source>
        <dbReference type="SAM" id="Phobius"/>
    </source>
</evidence>
<dbReference type="InterPro" id="IPR038770">
    <property type="entry name" value="Na+/solute_symporter_sf"/>
</dbReference>